<organism evidence="3 4">
    <name type="scientific">Cercopithecine herpesvirus 9 (strain DHV)</name>
    <name type="common">CeHV-9</name>
    <name type="synonym">Simian varicella virus</name>
    <dbReference type="NCBI Taxonomy" id="36348"/>
    <lineage>
        <taxon>Viruses</taxon>
        <taxon>Duplodnaviria</taxon>
        <taxon>Heunggongvirae</taxon>
        <taxon>Peploviricota</taxon>
        <taxon>Herviviricetes</taxon>
        <taxon>Herpesvirales</taxon>
        <taxon>Orthoherpesviridae</taxon>
        <taxon>Alphaherpesvirinae</taxon>
        <taxon>Varicellovirus</taxon>
        <taxon>Varicellovirus cercopithecinealpha9</taxon>
    </lineage>
</organism>
<evidence type="ECO:0000313" key="3">
    <source>
        <dbReference type="EMBL" id="AAG27206.1"/>
    </source>
</evidence>
<evidence type="ECO:0000259" key="2">
    <source>
        <dbReference type="Pfam" id="PF25717"/>
    </source>
</evidence>
<dbReference type="RefSeq" id="NP_077447.1">
    <property type="nucleotide sequence ID" value="NC_002686.2"/>
</dbReference>
<proteinExistence type="predicted"/>
<protein>
    <recommendedName>
        <fullName evidence="2">ORF32/34 domain-containing protein</fullName>
    </recommendedName>
</protein>
<name>Q9E1Y5_CHV9D</name>
<evidence type="ECO:0000313" key="4">
    <source>
        <dbReference type="Proteomes" id="UP000159358"/>
    </source>
</evidence>
<dbReference type="GeneID" id="920520"/>
<dbReference type="KEGG" id="vg:920520"/>
<feature type="domain" description="ORF32/34" evidence="2">
    <location>
        <begin position="43"/>
        <end position="129"/>
    </location>
</feature>
<evidence type="ECO:0000256" key="1">
    <source>
        <dbReference type="SAM" id="MobiDB-lite"/>
    </source>
</evidence>
<dbReference type="Proteomes" id="UP000159358">
    <property type="component" value="Segment"/>
</dbReference>
<feature type="compositionally biased region" description="Polar residues" evidence="1">
    <location>
        <begin position="1"/>
        <end position="18"/>
    </location>
</feature>
<dbReference type="EMBL" id="AF275348">
    <property type="protein sequence ID" value="AAG27206.1"/>
    <property type="molecule type" value="Genomic_DNA"/>
</dbReference>
<dbReference type="InterPro" id="IPR057865">
    <property type="entry name" value="ORF32/34"/>
</dbReference>
<organismHost>
    <name type="scientific">Chlorocebus aethiops</name>
    <name type="common">Green monkey</name>
    <name type="synonym">Cercopithecus aethiops</name>
    <dbReference type="NCBI Taxonomy" id="9534"/>
</organismHost>
<dbReference type="Pfam" id="PF25717">
    <property type="entry name" value="Herpes_ORF32"/>
    <property type="match status" value="1"/>
</dbReference>
<reference evidence="3 4" key="1">
    <citation type="journal article" date="2001" name="Virology">
        <title>The DNA sequence of the simian varicella virus genome.</title>
        <authorList>
            <person name="Gray W.L."/>
            <person name="Starnes H.B."/>
            <person name="White M.W."/>
            <person name="Mahalingam R."/>
        </authorList>
    </citation>
    <scope>NUCLEOTIDE SEQUENCE [LARGE SCALE GENOMIC DNA]</scope>
</reference>
<keyword evidence="4" id="KW-1185">Reference proteome</keyword>
<accession>Q9E1Y5</accession>
<feature type="region of interest" description="Disordered" evidence="1">
    <location>
        <begin position="1"/>
        <end position="48"/>
    </location>
</feature>
<sequence length="135" mass="14987">MASSNTCEEQNNSTTTAALTGEACNKQPLTLKVEPSDNSTQEYEERSKPIDVCPLGPSQCRACAIKPFRLGGTSHYRYLERCPSGRHISLALEIIFLEDGSCVPRVFPDTPEEDWMLAYIIPDREQPSSSESETD</sequence>